<protein>
    <submittedName>
        <fullName evidence="2">Uncharacterized protein</fullName>
    </submittedName>
</protein>
<dbReference type="EMBL" id="BAAFSV010000003">
    <property type="protein sequence ID" value="GAB1315835.1"/>
    <property type="molecule type" value="Genomic_DNA"/>
</dbReference>
<proteinExistence type="predicted"/>
<name>A0ABQ0GDS6_9PEZI</name>
<feature type="region of interest" description="Disordered" evidence="1">
    <location>
        <begin position="1"/>
        <end position="30"/>
    </location>
</feature>
<reference evidence="2 3" key="1">
    <citation type="submission" date="2024-09" db="EMBL/GenBank/DDBJ databases">
        <title>Itraconazole resistance in Madurella fahalii resulting from another homologue of gene encoding cytochrome P450 14-alpha sterol demethylase (CYP51).</title>
        <authorList>
            <person name="Yoshioka I."/>
            <person name="Fahal A.H."/>
            <person name="Kaneko S."/>
            <person name="Yaguchi T."/>
        </authorList>
    </citation>
    <scope>NUCLEOTIDE SEQUENCE [LARGE SCALE GENOMIC DNA]</scope>
    <source>
        <strain evidence="2 3">IFM 68171</strain>
    </source>
</reference>
<feature type="compositionally biased region" description="Polar residues" evidence="1">
    <location>
        <begin position="330"/>
        <end position="341"/>
    </location>
</feature>
<organism evidence="2 3">
    <name type="scientific">Madurella fahalii</name>
    <dbReference type="NCBI Taxonomy" id="1157608"/>
    <lineage>
        <taxon>Eukaryota</taxon>
        <taxon>Fungi</taxon>
        <taxon>Dikarya</taxon>
        <taxon>Ascomycota</taxon>
        <taxon>Pezizomycotina</taxon>
        <taxon>Sordariomycetes</taxon>
        <taxon>Sordariomycetidae</taxon>
        <taxon>Sordariales</taxon>
        <taxon>Sordariales incertae sedis</taxon>
        <taxon>Madurella</taxon>
    </lineage>
</organism>
<feature type="region of interest" description="Disordered" evidence="1">
    <location>
        <begin position="210"/>
        <end position="392"/>
    </location>
</feature>
<gene>
    <name evidence="2" type="ORF">MFIFM68171_06045</name>
</gene>
<dbReference type="Proteomes" id="UP001628179">
    <property type="component" value="Unassembled WGS sequence"/>
</dbReference>
<comment type="caution">
    <text evidence="2">The sequence shown here is derived from an EMBL/GenBank/DDBJ whole genome shotgun (WGS) entry which is preliminary data.</text>
</comment>
<feature type="compositionally biased region" description="Low complexity" evidence="1">
    <location>
        <begin position="299"/>
        <end position="314"/>
    </location>
</feature>
<keyword evidence="3" id="KW-1185">Reference proteome</keyword>
<dbReference type="RefSeq" id="XP_070917566.1">
    <property type="nucleotide sequence ID" value="XM_071061465.1"/>
</dbReference>
<sequence>MSYPGGDWIPPNDGDFGDNEGQRGPQPLASLGTFDSGGKLVAMSQEQRARNLNQLSPPGFSALPQAPFWFGEERQKTVVAKVLAMHAAALHRPLTTDEADALAYHRSHSCKLLAWRTPVILMSTAYFVYRGRGNFKFPFYTPRPTSFNPYCFPTRTRPFITGPMARSIWHAVRFGAYGTLLGLVITPLFISYAETSYVVHILNDPRLKSLRDHARQQQQQQHGNQTHARASGLPRRASPDEGSSTDEATPSSQPYMLEQQERQQQPRYQPQQWTERPSESPATPKDDDSFLFDDASPVAPSARQQPQSTSTQTPAGGGGSAWDRLRQRAKSGQDTWDQAGQTREESRSQRLDQHMYHQSDREKTRAKEQAQKEFDAMLERERRGQGESGSRG</sequence>
<feature type="compositionally biased region" description="Polar residues" evidence="1">
    <location>
        <begin position="241"/>
        <end position="254"/>
    </location>
</feature>
<evidence type="ECO:0000313" key="3">
    <source>
        <dbReference type="Proteomes" id="UP001628179"/>
    </source>
</evidence>
<dbReference type="GeneID" id="98176788"/>
<evidence type="ECO:0000256" key="1">
    <source>
        <dbReference type="SAM" id="MobiDB-lite"/>
    </source>
</evidence>
<feature type="compositionally biased region" description="Basic and acidic residues" evidence="1">
    <location>
        <begin position="342"/>
        <end position="385"/>
    </location>
</feature>
<evidence type="ECO:0000313" key="2">
    <source>
        <dbReference type="EMBL" id="GAB1315835.1"/>
    </source>
</evidence>
<accession>A0ABQ0GDS6</accession>
<feature type="compositionally biased region" description="Low complexity" evidence="1">
    <location>
        <begin position="262"/>
        <end position="272"/>
    </location>
</feature>